<evidence type="ECO:0000259" key="5">
    <source>
        <dbReference type="Pfam" id="PF00389"/>
    </source>
</evidence>
<evidence type="ECO:0000256" key="3">
    <source>
        <dbReference type="ARBA" id="ARBA00023027"/>
    </source>
</evidence>
<dbReference type="Gene3D" id="3.40.50.720">
    <property type="entry name" value="NAD(P)-binding Rossmann-like Domain"/>
    <property type="match status" value="2"/>
</dbReference>
<evidence type="ECO:0000256" key="4">
    <source>
        <dbReference type="RuleBase" id="RU003719"/>
    </source>
</evidence>
<evidence type="ECO:0000256" key="2">
    <source>
        <dbReference type="ARBA" id="ARBA00023002"/>
    </source>
</evidence>
<dbReference type="PANTHER" id="PTHR43333:SF1">
    <property type="entry name" value="D-ISOMER SPECIFIC 2-HYDROXYACID DEHYDROGENASE NAD-BINDING DOMAIN-CONTAINING PROTEIN"/>
    <property type="match status" value="1"/>
</dbReference>
<dbReference type="GO" id="GO:0016616">
    <property type="term" value="F:oxidoreductase activity, acting on the CH-OH group of donors, NAD or NADP as acceptor"/>
    <property type="evidence" value="ECO:0007669"/>
    <property type="project" value="InterPro"/>
</dbReference>
<evidence type="ECO:0000256" key="1">
    <source>
        <dbReference type="ARBA" id="ARBA00005854"/>
    </source>
</evidence>
<feature type="domain" description="D-isomer specific 2-hydroxyacid dehydrogenase NAD-binding" evidence="6">
    <location>
        <begin position="124"/>
        <end position="297"/>
    </location>
</feature>
<dbReference type="Pfam" id="PF00389">
    <property type="entry name" value="2-Hacid_dh"/>
    <property type="match status" value="1"/>
</dbReference>
<dbReference type="PATRIC" id="fig|1423738.3.peg.1762"/>
<proteinExistence type="inferred from homology"/>
<dbReference type="InterPro" id="IPR006139">
    <property type="entry name" value="D-isomer_2_OHA_DH_cat_dom"/>
</dbReference>
<dbReference type="CDD" id="cd05300">
    <property type="entry name" value="2-Hacid_dh_1"/>
    <property type="match status" value="1"/>
</dbReference>
<dbReference type="InterPro" id="IPR006140">
    <property type="entry name" value="D-isomer_DH_NAD-bd"/>
</dbReference>
<accession>A0A0R2BJM1</accession>
<dbReference type="STRING" id="1423738.FC84_GL001734"/>
<dbReference type="Pfam" id="PF02826">
    <property type="entry name" value="2-Hacid_dh_C"/>
    <property type="match status" value="1"/>
</dbReference>
<dbReference type="OrthoDB" id="9805416at2"/>
<sequence>MVCYHAILFRILKNWGFGHLTKVVNLISLKEPLLQRVKSGLADDDLIDLSGQDYTAEQVAAAEIIIGWSPIVAEALKLPNQIKWIQAISAGVDNFPLAELKRRQIYLTTASGANAQSVAQQTVGYLLNDVRHLQSDAEHRLTKEWTDLFHRTELTGRSVLIMGTGNIGRILAGYLKAFDMHTIGVSRSGRAVESFDEVATMAQLSELLPVAEYVINCLPLTIATRGLVDANFLGKMNQYAYYVNVGRGGTDVEHDVYQALKNKTIRGAALDVFEQEPLPQDSPLWELPNIMITPHTAGHTNFYYGRIFDYFFENFVAYKQGLKPVRNLINYDQGY</sequence>
<name>A0A0R2BJM1_9LACO</name>
<keyword evidence="2 4" id="KW-0560">Oxidoreductase</keyword>
<dbReference type="SUPFAM" id="SSF51735">
    <property type="entry name" value="NAD(P)-binding Rossmann-fold domains"/>
    <property type="match status" value="1"/>
</dbReference>
<evidence type="ECO:0000313" key="7">
    <source>
        <dbReference type="EMBL" id="KRM79553.1"/>
    </source>
</evidence>
<dbReference type="SUPFAM" id="SSF52283">
    <property type="entry name" value="Formate/glycerate dehydrogenase catalytic domain-like"/>
    <property type="match status" value="1"/>
</dbReference>
<dbReference type="RefSeq" id="WP_057756030.1">
    <property type="nucleotide sequence ID" value="NZ_AYYK01000004.1"/>
</dbReference>
<dbReference type="PANTHER" id="PTHR43333">
    <property type="entry name" value="2-HACID_DH_C DOMAIN-CONTAINING PROTEIN"/>
    <property type="match status" value="1"/>
</dbReference>
<feature type="domain" description="D-isomer specific 2-hydroxyacid dehydrogenase catalytic" evidence="5">
    <location>
        <begin position="45"/>
        <end position="330"/>
    </location>
</feature>
<dbReference type="InterPro" id="IPR036291">
    <property type="entry name" value="NAD(P)-bd_dom_sf"/>
</dbReference>
<dbReference type="EMBL" id="AYYK01000004">
    <property type="protein sequence ID" value="KRM79553.1"/>
    <property type="molecule type" value="Genomic_DNA"/>
</dbReference>
<comment type="similarity">
    <text evidence="1 4">Belongs to the D-isomer specific 2-hydroxyacid dehydrogenase family.</text>
</comment>
<protein>
    <submittedName>
        <fullName evidence="7">D-isomer specific 2-hydroxyacid dehydrogenase NAD-binding protein</fullName>
    </submittedName>
</protein>
<dbReference type="Proteomes" id="UP000051813">
    <property type="component" value="Unassembled WGS sequence"/>
</dbReference>
<evidence type="ECO:0000259" key="6">
    <source>
        <dbReference type="Pfam" id="PF02826"/>
    </source>
</evidence>
<dbReference type="GO" id="GO:0051287">
    <property type="term" value="F:NAD binding"/>
    <property type="evidence" value="ECO:0007669"/>
    <property type="project" value="InterPro"/>
</dbReference>
<gene>
    <name evidence="7" type="ORF">FC84_GL001734</name>
</gene>
<keyword evidence="3" id="KW-0520">NAD</keyword>
<keyword evidence="8" id="KW-1185">Reference proteome</keyword>
<organism evidence="7 8">
    <name type="scientific">Lapidilactobacillus dextrinicus DSM 20335</name>
    <dbReference type="NCBI Taxonomy" id="1423738"/>
    <lineage>
        <taxon>Bacteria</taxon>
        <taxon>Bacillati</taxon>
        <taxon>Bacillota</taxon>
        <taxon>Bacilli</taxon>
        <taxon>Lactobacillales</taxon>
        <taxon>Lactobacillaceae</taxon>
        <taxon>Lapidilactobacillus</taxon>
    </lineage>
</organism>
<reference evidence="7 8" key="1">
    <citation type="journal article" date="2015" name="Genome Announc.">
        <title>Expanding the biotechnology potential of lactobacilli through comparative genomics of 213 strains and associated genera.</title>
        <authorList>
            <person name="Sun Z."/>
            <person name="Harris H.M."/>
            <person name="McCann A."/>
            <person name="Guo C."/>
            <person name="Argimon S."/>
            <person name="Zhang W."/>
            <person name="Yang X."/>
            <person name="Jeffery I.B."/>
            <person name="Cooney J.C."/>
            <person name="Kagawa T.F."/>
            <person name="Liu W."/>
            <person name="Song Y."/>
            <person name="Salvetti E."/>
            <person name="Wrobel A."/>
            <person name="Rasinkangas P."/>
            <person name="Parkhill J."/>
            <person name="Rea M.C."/>
            <person name="O'Sullivan O."/>
            <person name="Ritari J."/>
            <person name="Douillard F.P."/>
            <person name="Paul Ross R."/>
            <person name="Yang R."/>
            <person name="Briner A.E."/>
            <person name="Felis G.E."/>
            <person name="de Vos W.M."/>
            <person name="Barrangou R."/>
            <person name="Klaenhammer T.R."/>
            <person name="Caufield P.W."/>
            <person name="Cui Y."/>
            <person name="Zhang H."/>
            <person name="O'Toole P.W."/>
        </authorList>
    </citation>
    <scope>NUCLEOTIDE SEQUENCE [LARGE SCALE GENOMIC DNA]</scope>
    <source>
        <strain evidence="7 8">DSM 20335</strain>
    </source>
</reference>
<comment type="caution">
    <text evidence="7">The sequence shown here is derived from an EMBL/GenBank/DDBJ whole genome shotgun (WGS) entry which is preliminary data.</text>
</comment>
<evidence type="ECO:0000313" key="8">
    <source>
        <dbReference type="Proteomes" id="UP000051813"/>
    </source>
</evidence>
<dbReference type="AlphaFoldDB" id="A0A0R2BJM1"/>